<comment type="caution">
    <text evidence="4">The sequence shown here is derived from an EMBL/GenBank/DDBJ whole genome shotgun (WGS) entry which is preliminary data.</text>
</comment>
<feature type="domain" description="Glycoside hydrolase family 3 N-terminal" evidence="3">
    <location>
        <begin position="23"/>
        <end position="111"/>
    </location>
</feature>
<dbReference type="Pfam" id="PF00933">
    <property type="entry name" value="Glyco_hydro_3"/>
    <property type="match status" value="1"/>
</dbReference>
<sequence>MHIHEPFFGAFISILIHGALQVLKQDLADSYEPPFKSCVEQGKASSLMCAYNLVNGIPNCANYKLLTTIARGQWGFQGYIVSDCDAVSIMHTKQGYAKEPEDAVAATLRAGN</sequence>
<keyword evidence="2" id="KW-0732">Signal</keyword>
<dbReference type="Proteomes" id="UP000823775">
    <property type="component" value="Unassembled WGS sequence"/>
</dbReference>
<dbReference type="InterPro" id="IPR001764">
    <property type="entry name" value="Glyco_hydro_3_N"/>
</dbReference>
<evidence type="ECO:0000256" key="2">
    <source>
        <dbReference type="SAM" id="SignalP"/>
    </source>
</evidence>
<dbReference type="EMBL" id="JACEIK010186305">
    <property type="protein sequence ID" value="MCE5167624.1"/>
    <property type="molecule type" value="Genomic_DNA"/>
</dbReference>
<dbReference type="SUPFAM" id="SSF51445">
    <property type="entry name" value="(Trans)glycosidases"/>
    <property type="match status" value="1"/>
</dbReference>
<keyword evidence="5" id="KW-1185">Reference proteome</keyword>
<dbReference type="InterPro" id="IPR036962">
    <property type="entry name" value="Glyco_hydro_3_N_sf"/>
</dbReference>
<dbReference type="InterPro" id="IPR017853">
    <property type="entry name" value="GH"/>
</dbReference>
<proteinExistence type="predicted"/>
<reference evidence="4 5" key="1">
    <citation type="journal article" date="2021" name="BMC Genomics">
        <title>Datura genome reveals duplications of psychoactive alkaloid biosynthetic genes and high mutation rate following tissue culture.</title>
        <authorList>
            <person name="Rajewski A."/>
            <person name="Carter-House D."/>
            <person name="Stajich J."/>
            <person name="Litt A."/>
        </authorList>
    </citation>
    <scope>NUCLEOTIDE SEQUENCE [LARGE SCALE GENOMIC DNA]</scope>
    <source>
        <strain evidence="4">AR-01</strain>
    </source>
</reference>
<dbReference type="PANTHER" id="PTHR42721">
    <property type="entry name" value="SUGAR HYDROLASE-RELATED"/>
    <property type="match status" value="1"/>
</dbReference>
<dbReference type="InterPro" id="IPR044993">
    <property type="entry name" value="BXL"/>
</dbReference>
<evidence type="ECO:0000313" key="5">
    <source>
        <dbReference type="Proteomes" id="UP000823775"/>
    </source>
</evidence>
<evidence type="ECO:0000259" key="3">
    <source>
        <dbReference type="Pfam" id="PF00933"/>
    </source>
</evidence>
<accession>A0ABS8Y934</accession>
<organism evidence="4 5">
    <name type="scientific">Datura stramonium</name>
    <name type="common">Jimsonweed</name>
    <name type="synonym">Common thornapple</name>
    <dbReference type="NCBI Taxonomy" id="4076"/>
    <lineage>
        <taxon>Eukaryota</taxon>
        <taxon>Viridiplantae</taxon>
        <taxon>Streptophyta</taxon>
        <taxon>Embryophyta</taxon>
        <taxon>Tracheophyta</taxon>
        <taxon>Spermatophyta</taxon>
        <taxon>Magnoliopsida</taxon>
        <taxon>eudicotyledons</taxon>
        <taxon>Gunneridae</taxon>
        <taxon>Pentapetalae</taxon>
        <taxon>asterids</taxon>
        <taxon>lamiids</taxon>
        <taxon>Solanales</taxon>
        <taxon>Solanaceae</taxon>
        <taxon>Solanoideae</taxon>
        <taxon>Datureae</taxon>
        <taxon>Datura</taxon>
    </lineage>
</organism>
<dbReference type="Gene3D" id="3.20.20.300">
    <property type="entry name" value="Glycoside hydrolase, family 3, N-terminal domain"/>
    <property type="match status" value="1"/>
</dbReference>
<dbReference type="PANTHER" id="PTHR42721:SF44">
    <property type="entry name" value="BETA-D-XYLOSIDASE 7-RELATED"/>
    <property type="match status" value="1"/>
</dbReference>
<keyword evidence="1" id="KW-0378">Hydrolase</keyword>
<evidence type="ECO:0000313" key="4">
    <source>
        <dbReference type="EMBL" id="MCE5167624.1"/>
    </source>
</evidence>
<gene>
    <name evidence="4" type="primary">BXL7_2</name>
    <name evidence="4" type="ORF">HAX54_014031</name>
</gene>
<feature type="chain" id="PRO_5047136184" evidence="2">
    <location>
        <begin position="22"/>
        <end position="112"/>
    </location>
</feature>
<protein>
    <submittedName>
        <fullName evidence="4">Beta-D-xylosidase 7</fullName>
    </submittedName>
</protein>
<name>A0ABS8Y934_DATST</name>
<evidence type="ECO:0000256" key="1">
    <source>
        <dbReference type="ARBA" id="ARBA00022801"/>
    </source>
</evidence>
<feature type="signal peptide" evidence="2">
    <location>
        <begin position="1"/>
        <end position="21"/>
    </location>
</feature>